<proteinExistence type="predicted"/>
<evidence type="ECO:0000313" key="2">
    <source>
        <dbReference type="Proteomes" id="UP000233469"/>
    </source>
</evidence>
<reference evidence="1 2" key="1">
    <citation type="submission" date="2016-04" db="EMBL/GenBank/DDBJ databases">
        <title>Genome analyses suggest a sexual origin of heterokaryosis in a supposedly ancient asexual fungus.</title>
        <authorList>
            <person name="Ropars J."/>
            <person name="Sedzielewska K."/>
            <person name="Noel J."/>
            <person name="Charron P."/>
            <person name="Farinelli L."/>
            <person name="Marton T."/>
            <person name="Kruger M."/>
            <person name="Pelin A."/>
            <person name="Brachmann A."/>
            <person name="Corradi N."/>
        </authorList>
    </citation>
    <scope>NUCLEOTIDE SEQUENCE [LARGE SCALE GENOMIC DNA]</scope>
    <source>
        <strain evidence="1 2">C2</strain>
    </source>
</reference>
<dbReference type="AlphaFoldDB" id="A0A2N1NRR3"/>
<sequence length="375" mass="44433">MVDEQEIGNGVYRSIRNLLQIFIPIWNKSNLPTLQPGNTVYLKLGGDGRNVGRKQNHVMITICLLNERDEVLKPDHQYSICLYIGKEKYKTLAKVGNLFKYQLQDLQENGITINDIHWSIELFFSGNWKFMYNIMGLNASNSKYFCLYCNCKASDRQKKPSLFPVIKEKNYIPDELHLLLRISDVLMECFFNDLFKKREFEREIKNQIEQTMKSIKVHFEFFKSRSSGGKWDWTSLMGSDKKKVLQYFPIVNFITGKRGEDIQKLWRDFYDLYLVLRSPNITNSEIDNFENKHIPEFIQNLKEKKFGIAVFFYFKYRKKNYNQIIFCETTMGGGIRGKPVVHDIMEFENRQIYYLINNTPHEIQMRQIDAGDKEN</sequence>
<organism evidence="1 2">
    <name type="scientific">Rhizophagus irregularis</name>
    <dbReference type="NCBI Taxonomy" id="588596"/>
    <lineage>
        <taxon>Eukaryota</taxon>
        <taxon>Fungi</taxon>
        <taxon>Fungi incertae sedis</taxon>
        <taxon>Mucoromycota</taxon>
        <taxon>Glomeromycotina</taxon>
        <taxon>Glomeromycetes</taxon>
        <taxon>Glomerales</taxon>
        <taxon>Glomeraceae</taxon>
        <taxon>Rhizophagus</taxon>
    </lineage>
</organism>
<evidence type="ECO:0000313" key="1">
    <source>
        <dbReference type="EMBL" id="PKK76576.1"/>
    </source>
</evidence>
<dbReference type="PANTHER" id="PTHR31424">
    <property type="entry name" value="PROTEIN CBG23806"/>
    <property type="match status" value="1"/>
</dbReference>
<dbReference type="PANTHER" id="PTHR31424:SF5">
    <property type="entry name" value="APPLE DOMAIN-CONTAINING PROTEIN"/>
    <property type="match status" value="1"/>
</dbReference>
<reference evidence="1 2" key="2">
    <citation type="submission" date="2017-10" db="EMBL/GenBank/DDBJ databases">
        <title>Extensive intraspecific genome diversity in a model arbuscular mycorrhizal fungus.</title>
        <authorList>
            <person name="Chen E.C.H."/>
            <person name="Morin E."/>
            <person name="Baudet D."/>
            <person name="Noel J."/>
            <person name="Ndikumana S."/>
            <person name="Charron P."/>
            <person name="St-Onge C."/>
            <person name="Giorgi J."/>
            <person name="Grigoriev I.V."/>
            <person name="Roux C."/>
            <person name="Martin F.M."/>
            <person name="Corradi N."/>
        </authorList>
    </citation>
    <scope>NUCLEOTIDE SEQUENCE [LARGE SCALE GENOMIC DNA]</scope>
    <source>
        <strain evidence="1 2">C2</strain>
    </source>
</reference>
<name>A0A2N1NRR3_9GLOM</name>
<comment type="caution">
    <text evidence="1">The sequence shown here is derived from an EMBL/GenBank/DDBJ whole genome shotgun (WGS) entry which is preliminary data.</text>
</comment>
<accession>A0A2N1NRR3</accession>
<protein>
    <submittedName>
        <fullName evidence="1">Uncharacterized protein</fullName>
    </submittedName>
</protein>
<dbReference type="EMBL" id="LLXL01000175">
    <property type="protein sequence ID" value="PKK76576.1"/>
    <property type="molecule type" value="Genomic_DNA"/>
</dbReference>
<dbReference type="VEuPathDB" id="FungiDB:RhiirA1_506033"/>
<gene>
    <name evidence="1" type="ORF">RhiirC2_772307</name>
</gene>
<dbReference type="Proteomes" id="UP000233469">
    <property type="component" value="Unassembled WGS sequence"/>
</dbReference>